<accession>A0ABP5EZU1</accession>
<keyword evidence="2" id="KW-1133">Transmembrane helix</keyword>
<keyword evidence="2" id="KW-0472">Membrane</keyword>
<dbReference type="Proteomes" id="UP001500755">
    <property type="component" value="Unassembled WGS sequence"/>
</dbReference>
<organism evidence="3 4">
    <name type="scientific">Brevibacterium samyangense</name>
    <dbReference type="NCBI Taxonomy" id="366888"/>
    <lineage>
        <taxon>Bacteria</taxon>
        <taxon>Bacillati</taxon>
        <taxon>Actinomycetota</taxon>
        <taxon>Actinomycetes</taxon>
        <taxon>Micrococcales</taxon>
        <taxon>Brevibacteriaceae</taxon>
        <taxon>Brevibacterium</taxon>
    </lineage>
</organism>
<proteinExistence type="predicted"/>
<dbReference type="EMBL" id="BAAANO010000027">
    <property type="protein sequence ID" value="GAA2012825.1"/>
    <property type="molecule type" value="Genomic_DNA"/>
</dbReference>
<sequence length="154" mass="15844">MPEKIAEPVEVVVRRSPRYSVFIGLGAALGGLVGLFFALRPPAEPVAGTEYARGSAVWLIVVLLAVGFGFLGAIVALVLDRVATKRARSYTVSGEYTGYDVVNPEALGGEAATAEAPAEDEMSSLEEPPSASGPATDPGDGERAAGPEGPEKDS</sequence>
<feature type="region of interest" description="Disordered" evidence="1">
    <location>
        <begin position="108"/>
        <end position="154"/>
    </location>
</feature>
<evidence type="ECO:0008006" key="5">
    <source>
        <dbReference type="Google" id="ProtNLM"/>
    </source>
</evidence>
<name>A0ABP5EZU1_9MICO</name>
<evidence type="ECO:0000256" key="1">
    <source>
        <dbReference type="SAM" id="MobiDB-lite"/>
    </source>
</evidence>
<dbReference type="RefSeq" id="WP_344310261.1">
    <property type="nucleotide sequence ID" value="NZ_BAAANO010000027.1"/>
</dbReference>
<feature type="transmembrane region" description="Helical" evidence="2">
    <location>
        <begin position="59"/>
        <end position="79"/>
    </location>
</feature>
<evidence type="ECO:0000256" key="2">
    <source>
        <dbReference type="SAM" id="Phobius"/>
    </source>
</evidence>
<comment type="caution">
    <text evidence="3">The sequence shown here is derived from an EMBL/GenBank/DDBJ whole genome shotgun (WGS) entry which is preliminary data.</text>
</comment>
<keyword evidence="4" id="KW-1185">Reference proteome</keyword>
<protein>
    <recommendedName>
        <fullName evidence="5">Potassium transporter Trk</fullName>
    </recommendedName>
</protein>
<keyword evidence="2" id="KW-0812">Transmembrane</keyword>
<feature type="transmembrane region" description="Helical" evidence="2">
    <location>
        <begin position="21"/>
        <end position="39"/>
    </location>
</feature>
<gene>
    <name evidence="3" type="ORF">GCM10009755_25490</name>
</gene>
<evidence type="ECO:0000313" key="4">
    <source>
        <dbReference type="Proteomes" id="UP001500755"/>
    </source>
</evidence>
<evidence type="ECO:0000313" key="3">
    <source>
        <dbReference type="EMBL" id="GAA2012825.1"/>
    </source>
</evidence>
<feature type="compositionally biased region" description="Basic and acidic residues" evidence="1">
    <location>
        <begin position="140"/>
        <end position="154"/>
    </location>
</feature>
<reference evidence="4" key="1">
    <citation type="journal article" date="2019" name="Int. J. Syst. Evol. Microbiol.">
        <title>The Global Catalogue of Microorganisms (GCM) 10K type strain sequencing project: providing services to taxonomists for standard genome sequencing and annotation.</title>
        <authorList>
            <consortium name="The Broad Institute Genomics Platform"/>
            <consortium name="The Broad Institute Genome Sequencing Center for Infectious Disease"/>
            <person name="Wu L."/>
            <person name="Ma J."/>
        </authorList>
    </citation>
    <scope>NUCLEOTIDE SEQUENCE [LARGE SCALE GENOMIC DNA]</scope>
    <source>
        <strain evidence="4">JCM 14546</strain>
    </source>
</reference>